<dbReference type="AlphaFoldDB" id="A0A7G9YX22"/>
<evidence type="ECO:0000313" key="1">
    <source>
        <dbReference type="EMBL" id="QNO52556.1"/>
    </source>
</evidence>
<reference evidence="1" key="1">
    <citation type="submission" date="2020-06" db="EMBL/GenBank/DDBJ databases">
        <title>Unique genomic features of the anaerobic methanotrophic archaea.</title>
        <authorList>
            <person name="Chadwick G.L."/>
            <person name="Skennerton C.T."/>
            <person name="Laso-Perez R."/>
            <person name="Leu A.O."/>
            <person name="Speth D.R."/>
            <person name="Yu H."/>
            <person name="Morgan-Lang C."/>
            <person name="Hatzenpichler R."/>
            <person name="Goudeau D."/>
            <person name="Malmstrom R."/>
            <person name="Brazelton W.J."/>
            <person name="Woyke T."/>
            <person name="Hallam S.J."/>
            <person name="Tyson G.W."/>
            <person name="Wegener G."/>
            <person name="Boetius A."/>
            <person name="Orphan V."/>
        </authorList>
    </citation>
    <scope>NUCLEOTIDE SEQUENCE</scope>
</reference>
<gene>
    <name evidence="1" type="ORF">BJKGENCM_00046</name>
</gene>
<proteinExistence type="predicted"/>
<dbReference type="EMBL" id="MT631513">
    <property type="protein sequence ID" value="QNO52556.1"/>
    <property type="molecule type" value="Genomic_DNA"/>
</dbReference>
<organism evidence="1">
    <name type="scientific">Candidatus Methanophagaceae archaeon ANME-1 ERB6</name>
    <dbReference type="NCBI Taxonomy" id="2759912"/>
    <lineage>
        <taxon>Archaea</taxon>
        <taxon>Methanobacteriati</taxon>
        <taxon>Methanobacteriota</taxon>
        <taxon>Stenosarchaea group</taxon>
        <taxon>Methanomicrobia</taxon>
        <taxon>Candidatus Methanophagales</taxon>
        <taxon>Candidatus Methanophagaceae</taxon>
    </lineage>
</organism>
<protein>
    <submittedName>
        <fullName evidence="1">Uncharacterized protein</fullName>
    </submittedName>
</protein>
<sequence>MRGCIREIADFLAINIIVEPRSATYLERYVTTGKCLILSTDEALDANEAVNSYQERDDHREVVSHPEDVGGTSLAKQVKKFLLYLFSIV</sequence>
<accession>A0A7G9YX22</accession>
<name>A0A7G9YX22_9EURY</name>